<comment type="caution">
    <text evidence="7">The sequence shown here is derived from an EMBL/GenBank/DDBJ whole genome shotgun (WGS) entry which is preliminary data.</text>
</comment>
<keyword evidence="5" id="KW-0325">Glycoprotein</keyword>
<dbReference type="Gene3D" id="1.10.510.10">
    <property type="entry name" value="Transferase(Phosphotransferase) domain 1"/>
    <property type="match status" value="2"/>
</dbReference>
<sequence length="350" mass="39762">MTVEYGGLGNPMLQMLVYEFISQGTLRDWLNGMKLLRLDSLNFTAKSRESLSIQTRLNIALDSAKGILYLHTEANPHIFHRNIKTSNILIDSKLTVKVADFGHSMLAPLLDDYGVGPNYVSTVVRGTPVLFTVEKVANRMALDSAKGILYLHTEANPHIFHRNIKTSNILIDSKLTVKVADFGHSMLAPLLDDYGVGPNYVSTVVRGTPGKKRQIYTAVISWDSVMQVLFMVEKVANRMANRGSNASNWNNHVGEMSNIQGHNSIWNVIRKICFAATVYHLWQERNQREFVQEERDGDTLIQRIREEDSVTQVLFTGEKVAIRMGKTRKESRMHNKKLLRMPFLAWLMNM</sequence>
<dbReference type="GO" id="GO:0005524">
    <property type="term" value="F:ATP binding"/>
    <property type="evidence" value="ECO:0007669"/>
    <property type="project" value="InterPro"/>
</dbReference>
<dbReference type="AlphaFoldDB" id="A0A2U1LCR5"/>
<dbReference type="GO" id="GO:0004672">
    <property type="term" value="F:protein kinase activity"/>
    <property type="evidence" value="ECO:0007669"/>
    <property type="project" value="InterPro"/>
</dbReference>
<keyword evidence="4" id="KW-0472">Membrane</keyword>
<dbReference type="Pfam" id="PF07714">
    <property type="entry name" value="PK_Tyr_Ser-Thr"/>
    <property type="match status" value="1"/>
</dbReference>
<dbReference type="PANTHER" id="PTHR45974">
    <property type="entry name" value="RECEPTOR-LIKE PROTEIN 55"/>
    <property type="match status" value="1"/>
</dbReference>
<evidence type="ECO:0000256" key="4">
    <source>
        <dbReference type="ARBA" id="ARBA00023136"/>
    </source>
</evidence>
<dbReference type="STRING" id="35608.A0A2U1LCR5"/>
<keyword evidence="2" id="KW-0732">Signal</keyword>
<evidence type="ECO:0000256" key="1">
    <source>
        <dbReference type="ARBA" id="ARBA00004370"/>
    </source>
</evidence>
<proteinExistence type="predicted"/>
<dbReference type="InterPro" id="IPR000719">
    <property type="entry name" value="Prot_kinase_dom"/>
</dbReference>
<keyword evidence="3" id="KW-0677">Repeat</keyword>
<accession>A0A2U1LCR5</accession>
<dbReference type="InterPro" id="IPR011009">
    <property type="entry name" value="Kinase-like_dom_sf"/>
</dbReference>
<dbReference type="GO" id="GO:0016020">
    <property type="term" value="C:membrane"/>
    <property type="evidence" value="ECO:0007669"/>
    <property type="project" value="UniProtKB-SubCell"/>
</dbReference>
<comment type="subcellular location">
    <subcellularLocation>
        <location evidence="1">Membrane</location>
    </subcellularLocation>
</comment>
<dbReference type="InterPro" id="IPR001245">
    <property type="entry name" value="Ser-Thr/Tyr_kinase_cat_dom"/>
</dbReference>
<feature type="domain" description="Protein kinase" evidence="6">
    <location>
        <begin position="1"/>
        <end position="344"/>
    </location>
</feature>
<dbReference type="SUPFAM" id="SSF56112">
    <property type="entry name" value="Protein kinase-like (PK-like)"/>
    <property type="match status" value="2"/>
</dbReference>
<dbReference type="Pfam" id="PF00069">
    <property type="entry name" value="Pkinase"/>
    <property type="match status" value="1"/>
</dbReference>
<reference evidence="7 8" key="1">
    <citation type="journal article" date="2018" name="Mol. Plant">
        <title>The genome of Artemisia annua provides insight into the evolution of Asteraceae family and artemisinin biosynthesis.</title>
        <authorList>
            <person name="Shen Q."/>
            <person name="Zhang L."/>
            <person name="Liao Z."/>
            <person name="Wang S."/>
            <person name="Yan T."/>
            <person name="Shi P."/>
            <person name="Liu M."/>
            <person name="Fu X."/>
            <person name="Pan Q."/>
            <person name="Wang Y."/>
            <person name="Lv Z."/>
            <person name="Lu X."/>
            <person name="Zhang F."/>
            <person name="Jiang W."/>
            <person name="Ma Y."/>
            <person name="Chen M."/>
            <person name="Hao X."/>
            <person name="Li L."/>
            <person name="Tang Y."/>
            <person name="Lv G."/>
            <person name="Zhou Y."/>
            <person name="Sun X."/>
            <person name="Brodelius P.E."/>
            <person name="Rose J.K.C."/>
            <person name="Tang K."/>
        </authorList>
    </citation>
    <scope>NUCLEOTIDE SEQUENCE [LARGE SCALE GENOMIC DNA]</scope>
    <source>
        <strain evidence="8">cv. Huhao1</strain>
        <tissue evidence="7">Leaf</tissue>
    </source>
</reference>
<organism evidence="7 8">
    <name type="scientific">Artemisia annua</name>
    <name type="common">Sweet wormwood</name>
    <dbReference type="NCBI Taxonomy" id="35608"/>
    <lineage>
        <taxon>Eukaryota</taxon>
        <taxon>Viridiplantae</taxon>
        <taxon>Streptophyta</taxon>
        <taxon>Embryophyta</taxon>
        <taxon>Tracheophyta</taxon>
        <taxon>Spermatophyta</taxon>
        <taxon>Magnoliopsida</taxon>
        <taxon>eudicotyledons</taxon>
        <taxon>Gunneridae</taxon>
        <taxon>Pentapetalae</taxon>
        <taxon>asterids</taxon>
        <taxon>campanulids</taxon>
        <taxon>Asterales</taxon>
        <taxon>Asteraceae</taxon>
        <taxon>Asteroideae</taxon>
        <taxon>Anthemideae</taxon>
        <taxon>Artemisiinae</taxon>
        <taxon>Artemisia</taxon>
    </lineage>
</organism>
<evidence type="ECO:0000313" key="8">
    <source>
        <dbReference type="Proteomes" id="UP000245207"/>
    </source>
</evidence>
<evidence type="ECO:0000259" key="6">
    <source>
        <dbReference type="PROSITE" id="PS50011"/>
    </source>
</evidence>
<evidence type="ECO:0000256" key="5">
    <source>
        <dbReference type="ARBA" id="ARBA00023180"/>
    </source>
</evidence>
<dbReference type="PANTHER" id="PTHR45974:SF216">
    <property type="entry name" value="PROTEIN KINASE DOMAIN-CONTAINING PROTEIN"/>
    <property type="match status" value="1"/>
</dbReference>
<evidence type="ECO:0000256" key="2">
    <source>
        <dbReference type="ARBA" id="ARBA00022729"/>
    </source>
</evidence>
<gene>
    <name evidence="7" type="ORF">CTI12_AA475600</name>
</gene>
<protein>
    <submittedName>
        <fullName evidence="7">Leucine-rich repeat-containing protein</fullName>
    </submittedName>
</protein>
<evidence type="ECO:0000256" key="3">
    <source>
        <dbReference type="ARBA" id="ARBA00022737"/>
    </source>
</evidence>
<evidence type="ECO:0000313" key="7">
    <source>
        <dbReference type="EMBL" id="PWA46795.1"/>
    </source>
</evidence>
<keyword evidence="8" id="KW-1185">Reference proteome</keyword>
<dbReference type="Proteomes" id="UP000245207">
    <property type="component" value="Unassembled WGS sequence"/>
</dbReference>
<name>A0A2U1LCR5_ARTAN</name>
<dbReference type="EMBL" id="PKPP01010100">
    <property type="protein sequence ID" value="PWA46795.1"/>
    <property type="molecule type" value="Genomic_DNA"/>
</dbReference>
<dbReference type="OrthoDB" id="4062651at2759"/>
<dbReference type="PROSITE" id="PS50011">
    <property type="entry name" value="PROTEIN_KINASE_DOM"/>
    <property type="match status" value="1"/>
</dbReference>